<keyword evidence="9" id="KW-0927">Auxin signaling pathway</keyword>
<evidence type="ECO:0000256" key="9">
    <source>
        <dbReference type="ARBA" id="ARBA00023294"/>
    </source>
</evidence>
<comment type="subcellular location">
    <subcellularLocation>
        <location evidence="1">Endomembrane system</location>
        <topology evidence="1">Multi-pass membrane protein</topology>
    </subcellularLocation>
</comment>
<keyword evidence="3" id="KW-0813">Transport</keyword>
<evidence type="ECO:0000256" key="6">
    <source>
        <dbReference type="ARBA" id="ARBA00022970"/>
    </source>
</evidence>
<dbReference type="AlphaFoldDB" id="A0A8X7Z387"/>
<feature type="compositionally biased region" description="Polar residues" evidence="12">
    <location>
        <begin position="1"/>
        <end position="11"/>
    </location>
</feature>
<evidence type="ECO:0000256" key="1">
    <source>
        <dbReference type="ARBA" id="ARBA00004127"/>
    </source>
</evidence>
<dbReference type="GO" id="GO:0006865">
    <property type="term" value="P:amino acid transport"/>
    <property type="evidence" value="ECO:0007669"/>
    <property type="project" value="UniProtKB-KW"/>
</dbReference>
<feature type="compositionally biased region" description="Polar residues" evidence="12">
    <location>
        <begin position="49"/>
        <end position="59"/>
    </location>
</feature>
<evidence type="ECO:0000256" key="12">
    <source>
        <dbReference type="SAM" id="MobiDB-lite"/>
    </source>
</evidence>
<feature type="transmembrane region" description="Helical" evidence="13">
    <location>
        <begin position="319"/>
        <end position="343"/>
    </location>
</feature>
<evidence type="ECO:0000256" key="8">
    <source>
        <dbReference type="ARBA" id="ARBA00023136"/>
    </source>
</evidence>
<evidence type="ECO:0000256" key="5">
    <source>
        <dbReference type="ARBA" id="ARBA00022847"/>
    </source>
</evidence>
<evidence type="ECO:0000256" key="10">
    <source>
        <dbReference type="ARBA" id="ARBA00045588"/>
    </source>
</evidence>
<feature type="compositionally biased region" description="Low complexity" evidence="12">
    <location>
        <begin position="123"/>
        <end position="139"/>
    </location>
</feature>
<feature type="domain" description="Amino acid transporter transmembrane" evidence="14">
    <location>
        <begin position="336"/>
        <end position="589"/>
    </location>
</feature>
<sequence length="621" mass="67666">MKNSVSEQNFYIESEEEDEEKELNRDGEGEADVNGTDSDESLADDNRQQSKTGSYNTSWPQSYRQSIDLYSSVPSLNLTFLGTPTLSRLSSSYLSSSLTRRHTPESLPTVVKPLLDKPEDEQLPPQRRSSRSLLPPSLLRRSSSIRKDEKLSRVSHELPMSRQSSFGQALLNGKLKRTQRTMAGTLLGKSRPSIVAWPSHNRRLGFGHDCLNHALTHGYCVLVVVHNAGLNVLCGVGILSTPYAAKEGGWLGLSILLIFAVLSFYTGMLLRYCLDSEPGLGTYPDIGQAAFGTAGRVVISASLVLNFHFLQKLQLKCNIVCGIVSLFSLPLAWTACCVEYIILESDNLSSLFPNAKISLGGFELDSHHFFALMTTLAVLPTVWLRDLSVLSYISGSPFLPAGGVIASVLVVLCLFWIGLVDHVGIHSEGTVLNLGTLPVAIGLYGYCYSGHAVFPNIYTSMAQPNRFPAVLLACFGICTLMYAGVAYMGYTMFGEETESQFTLNLPQDLVASKVAVWTTVVNPFTKYALTMSPVAMSLEELIPSNHMKSHMYAICIRTALVISTLLVALSIPFFGLVMSLIGSLLTMLVIAVCIIIIAVGVVSSAFGTRSSLSRIIENLST</sequence>
<comment type="similarity">
    <text evidence="11">Belongs to the amino acid/polyamine transporter 2 family. Amino acid/auxin permease (AAAP) (TC 2.A.18.5) subfamily.</text>
</comment>
<dbReference type="Proteomes" id="UP000886885">
    <property type="component" value="Chromosome 10A"/>
</dbReference>
<feature type="region of interest" description="Disordered" evidence="12">
    <location>
        <begin position="96"/>
        <end position="139"/>
    </location>
</feature>
<feature type="transmembrane region" description="Helical" evidence="13">
    <location>
        <begin position="286"/>
        <end position="307"/>
    </location>
</feature>
<keyword evidence="6" id="KW-0029">Amino-acid transport</keyword>
<keyword evidence="7 13" id="KW-1133">Transmembrane helix</keyword>
<comment type="function">
    <text evidence="10">Carrier protein involved in proton-driven auxin influx. Mediates the formation of auxin gradient from developing leaves (site of auxin biosynthesis) to tips by contributing to the loading of auxin in vascular tissues and facilitating acropetal (base to tip) auxin transport within inner tissues of the root apex, and basipetal (tip to base) auxin transport within outer tissues of the root apex. May be involved in lateral roots and nodules formation.</text>
</comment>
<name>A0A8X7Z387_POPTO</name>
<evidence type="ECO:0000256" key="7">
    <source>
        <dbReference type="ARBA" id="ARBA00022989"/>
    </source>
</evidence>
<keyword evidence="4 13" id="KW-0812">Transmembrane</keyword>
<comment type="caution">
    <text evidence="15">The sequence shown here is derived from an EMBL/GenBank/DDBJ whole genome shotgun (WGS) entry which is preliminary data.</text>
</comment>
<feature type="transmembrane region" description="Helical" evidence="13">
    <location>
        <begin position="248"/>
        <end position="266"/>
    </location>
</feature>
<evidence type="ECO:0000313" key="15">
    <source>
        <dbReference type="EMBL" id="KAG6760392.1"/>
    </source>
</evidence>
<dbReference type="GO" id="GO:0009734">
    <property type="term" value="P:auxin-activated signaling pathway"/>
    <property type="evidence" value="ECO:0007669"/>
    <property type="project" value="UniProtKB-KW"/>
</dbReference>
<dbReference type="Pfam" id="PF01490">
    <property type="entry name" value="Aa_trans"/>
    <property type="match status" value="2"/>
</dbReference>
<feature type="transmembrane region" description="Helical" evidence="13">
    <location>
        <begin position="550"/>
        <end position="574"/>
    </location>
</feature>
<evidence type="ECO:0000313" key="16">
    <source>
        <dbReference type="Proteomes" id="UP000886885"/>
    </source>
</evidence>
<keyword evidence="16" id="KW-1185">Reference proteome</keyword>
<feature type="region of interest" description="Disordered" evidence="12">
    <location>
        <begin position="1"/>
        <end position="59"/>
    </location>
</feature>
<feature type="transmembrane region" description="Helical" evidence="13">
    <location>
        <begin position="431"/>
        <end position="448"/>
    </location>
</feature>
<dbReference type="EMBL" id="JAAWWB010000019">
    <property type="protein sequence ID" value="KAG6760392.1"/>
    <property type="molecule type" value="Genomic_DNA"/>
</dbReference>
<evidence type="ECO:0000259" key="14">
    <source>
        <dbReference type="Pfam" id="PF01490"/>
    </source>
</evidence>
<evidence type="ECO:0000256" key="11">
    <source>
        <dbReference type="ARBA" id="ARBA00049662"/>
    </source>
</evidence>
<accession>A0A8X7Z387</accession>
<keyword evidence="8 13" id="KW-0472">Membrane</keyword>
<reference evidence="15" key="1">
    <citation type="journal article" date="2020" name="bioRxiv">
        <title>Hybrid origin of Populus tomentosa Carr. identified through genome sequencing and phylogenomic analysis.</title>
        <authorList>
            <person name="An X."/>
            <person name="Gao K."/>
            <person name="Chen Z."/>
            <person name="Li J."/>
            <person name="Yang X."/>
            <person name="Yang X."/>
            <person name="Zhou J."/>
            <person name="Guo T."/>
            <person name="Zhao T."/>
            <person name="Huang S."/>
            <person name="Miao D."/>
            <person name="Khan W.U."/>
            <person name="Rao P."/>
            <person name="Ye M."/>
            <person name="Lei B."/>
            <person name="Liao W."/>
            <person name="Wang J."/>
            <person name="Ji L."/>
            <person name="Li Y."/>
            <person name="Guo B."/>
            <person name="Mustafa N.S."/>
            <person name="Li S."/>
            <person name="Yun Q."/>
            <person name="Keller S.R."/>
            <person name="Mao J."/>
            <person name="Zhang R."/>
            <person name="Strauss S.H."/>
        </authorList>
    </citation>
    <scope>NUCLEOTIDE SEQUENCE</scope>
    <source>
        <strain evidence="15">GM15</strain>
        <tissue evidence="15">Leaf</tissue>
    </source>
</reference>
<organism evidence="15 16">
    <name type="scientific">Populus tomentosa</name>
    <name type="common">Chinese white poplar</name>
    <dbReference type="NCBI Taxonomy" id="118781"/>
    <lineage>
        <taxon>Eukaryota</taxon>
        <taxon>Viridiplantae</taxon>
        <taxon>Streptophyta</taxon>
        <taxon>Embryophyta</taxon>
        <taxon>Tracheophyta</taxon>
        <taxon>Spermatophyta</taxon>
        <taxon>Magnoliopsida</taxon>
        <taxon>eudicotyledons</taxon>
        <taxon>Gunneridae</taxon>
        <taxon>Pentapetalae</taxon>
        <taxon>rosids</taxon>
        <taxon>fabids</taxon>
        <taxon>Malpighiales</taxon>
        <taxon>Salicaceae</taxon>
        <taxon>Saliceae</taxon>
        <taxon>Populus</taxon>
    </lineage>
</organism>
<comment type="similarity">
    <text evidence="2">Belongs to the amino acid/polyamine transporter 2 family. Amino acid/auxin permease (AAAP) (TC 2.A.18.1) subfamily.</text>
</comment>
<proteinExistence type="inferred from homology"/>
<protein>
    <recommendedName>
        <fullName evidence="14">Amino acid transporter transmembrane domain-containing protein</fullName>
    </recommendedName>
</protein>
<keyword evidence="5" id="KW-0769">Symport</keyword>
<feature type="transmembrane region" description="Helical" evidence="13">
    <location>
        <begin position="469"/>
        <end position="490"/>
    </location>
</feature>
<feature type="transmembrane region" description="Helical" evidence="13">
    <location>
        <begin position="580"/>
        <end position="606"/>
    </location>
</feature>
<dbReference type="PANTHER" id="PTHR48017">
    <property type="entry name" value="OS05G0424000 PROTEIN-RELATED"/>
    <property type="match status" value="1"/>
</dbReference>
<evidence type="ECO:0000256" key="2">
    <source>
        <dbReference type="ARBA" id="ARBA00005590"/>
    </source>
</evidence>
<feature type="domain" description="Amino acid transporter transmembrane" evidence="14">
    <location>
        <begin position="230"/>
        <end position="306"/>
    </location>
</feature>
<dbReference type="OrthoDB" id="655540at2759"/>
<evidence type="ECO:0000256" key="4">
    <source>
        <dbReference type="ARBA" id="ARBA00022692"/>
    </source>
</evidence>
<dbReference type="FunFam" id="1.20.1740.10:FF:000047">
    <property type="entry name" value="Amino acid transporter AVT1A"/>
    <property type="match status" value="1"/>
</dbReference>
<gene>
    <name evidence="15" type="ORF">POTOM_036908</name>
</gene>
<dbReference type="GO" id="GO:0015293">
    <property type="term" value="F:symporter activity"/>
    <property type="evidence" value="ECO:0007669"/>
    <property type="project" value="UniProtKB-KW"/>
</dbReference>
<feature type="transmembrane region" description="Helical" evidence="13">
    <location>
        <begin position="398"/>
        <end position="419"/>
    </location>
</feature>
<dbReference type="GO" id="GO:0012505">
    <property type="term" value="C:endomembrane system"/>
    <property type="evidence" value="ECO:0007669"/>
    <property type="project" value="UniProtKB-SubCell"/>
</dbReference>
<dbReference type="InterPro" id="IPR013057">
    <property type="entry name" value="AA_transpt_TM"/>
</dbReference>
<evidence type="ECO:0000256" key="3">
    <source>
        <dbReference type="ARBA" id="ARBA00022448"/>
    </source>
</evidence>
<evidence type="ECO:0000256" key="13">
    <source>
        <dbReference type="SAM" id="Phobius"/>
    </source>
</evidence>